<protein>
    <submittedName>
        <fullName evidence="1">Uncharacterized protein</fullName>
    </submittedName>
</protein>
<sequence>MSNGYSTPVTESMTSSVGPAIHDPPASDLYDPDEVFPQNSPLMKPCVPKLKPSPSPPAIPHPLVSLSPSLGGKSSNRRHKIQPTQGDAVLISHLDGGRRPEISQEAGYRPLDQSDADDESEVTDNDDSEDEGIRSNAMSPMPLSRFNKAVVESSASEPALVPDLRFLASNALTAIEVAKATNVDELQSPDFESQSPRRISETENLAMNRRVEMSISNTKRPVLAPPISPFNAIGSPPGRFSPPQLIPGQVLMHPNNVRSPTSLSSGIPGELAPLQMASPRSDSSNHEPLPSIRSQFPEQLQSSPKDLAVRASPLYPHSPLMGSSRSGAIPGNHISPLVSPHDTYRPGPILSPPNTLPASSPYSYPNANHHSPPEPNYTSNRAKLDQHSISQTLTPPTDRTVDRMSIDSMTNPVGQFICTYQGCNAQPFQTQYLLNSHANVHSSARPHYCPVKGCPRSEGGKGFKRKNEMIRHGLVHDSPGYVCPFCPDREHKYPRPDNLQRHVRVHHVDKDKDDPALRDVLAQRPDGPNRGRRRRGNA</sequence>
<keyword evidence="2" id="KW-1185">Reference proteome</keyword>
<reference evidence="1" key="1">
    <citation type="submission" date="2022-12" db="EMBL/GenBank/DDBJ databases">
        <title>Genome Sequence of Lasiodiplodia mahajangana.</title>
        <authorList>
            <person name="Buettner E."/>
        </authorList>
    </citation>
    <scope>NUCLEOTIDE SEQUENCE</scope>
    <source>
        <strain evidence="1">VT137</strain>
    </source>
</reference>
<evidence type="ECO:0000313" key="2">
    <source>
        <dbReference type="Proteomes" id="UP001153332"/>
    </source>
</evidence>
<accession>A0ACC2JK93</accession>
<proteinExistence type="predicted"/>
<dbReference type="EMBL" id="JAPUUL010001270">
    <property type="protein sequence ID" value="KAJ8127871.1"/>
    <property type="molecule type" value="Genomic_DNA"/>
</dbReference>
<gene>
    <name evidence="1" type="ORF">O1611_g5764</name>
</gene>
<evidence type="ECO:0000313" key="1">
    <source>
        <dbReference type="EMBL" id="KAJ8127871.1"/>
    </source>
</evidence>
<organism evidence="1 2">
    <name type="scientific">Lasiodiplodia mahajangana</name>
    <dbReference type="NCBI Taxonomy" id="1108764"/>
    <lineage>
        <taxon>Eukaryota</taxon>
        <taxon>Fungi</taxon>
        <taxon>Dikarya</taxon>
        <taxon>Ascomycota</taxon>
        <taxon>Pezizomycotina</taxon>
        <taxon>Dothideomycetes</taxon>
        <taxon>Dothideomycetes incertae sedis</taxon>
        <taxon>Botryosphaeriales</taxon>
        <taxon>Botryosphaeriaceae</taxon>
        <taxon>Lasiodiplodia</taxon>
    </lineage>
</organism>
<comment type="caution">
    <text evidence="1">The sequence shown here is derived from an EMBL/GenBank/DDBJ whole genome shotgun (WGS) entry which is preliminary data.</text>
</comment>
<dbReference type="Proteomes" id="UP001153332">
    <property type="component" value="Unassembled WGS sequence"/>
</dbReference>
<name>A0ACC2JK93_9PEZI</name>